<dbReference type="GO" id="GO:0030288">
    <property type="term" value="C:outer membrane-bounded periplasmic space"/>
    <property type="evidence" value="ECO:0007669"/>
    <property type="project" value="TreeGrafter"/>
</dbReference>
<dbReference type="CDD" id="cd02696">
    <property type="entry name" value="MurNAc-LAA"/>
    <property type="match status" value="1"/>
</dbReference>
<keyword evidence="2" id="KW-1133">Transmembrane helix</keyword>
<dbReference type="AlphaFoldDB" id="A0A3G1KXL6"/>
<feature type="transmembrane region" description="Helical" evidence="2">
    <location>
        <begin position="12"/>
        <end position="33"/>
    </location>
</feature>
<evidence type="ECO:0000256" key="1">
    <source>
        <dbReference type="ARBA" id="ARBA00022801"/>
    </source>
</evidence>
<dbReference type="RefSeq" id="WP_148136577.1">
    <property type="nucleotide sequence ID" value="NZ_CP017634.1"/>
</dbReference>
<dbReference type="SMART" id="SM00646">
    <property type="entry name" value="Ami_3"/>
    <property type="match status" value="1"/>
</dbReference>
<name>A0A3G1KXL6_FORW1</name>
<dbReference type="GO" id="GO:0009253">
    <property type="term" value="P:peptidoglycan catabolic process"/>
    <property type="evidence" value="ECO:0007669"/>
    <property type="project" value="InterPro"/>
</dbReference>
<dbReference type="PANTHER" id="PTHR30404">
    <property type="entry name" value="N-ACETYLMURAMOYL-L-ALANINE AMIDASE"/>
    <property type="match status" value="1"/>
</dbReference>
<evidence type="ECO:0000256" key="2">
    <source>
        <dbReference type="SAM" id="Phobius"/>
    </source>
</evidence>
<dbReference type="GO" id="GO:0008745">
    <property type="term" value="F:N-acetylmuramoyl-L-alanine amidase activity"/>
    <property type="evidence" value="ECO:0007669"/>
    <property type="project" value="InterPro"/>
</dbReference>
<evidence type="ECO:0000313" key="4">
    <source>
        <dbReference type="EMBL" id="ATW27228.1"/>
    </source>
</evidence>
<dbReference type="SUPFAM" id="SSF53187">
    <property type="entry name" value="Zn-dependent exopeptidases"/>
    <property type="match status" value="1"/>
</dbReference>
<protein>
    <recommendedName>
        <fullName evidence="3">MurNAc-LAA domain-containing protein</fullName>
    </recommendedName>
</protein>
<evidence type="ECO:0000259" key="3">
    <source>
        <dbReference type="SMART" id="SM00646"/>
    </source>
</evidence>
<dbReference type="Gene3D" id="3.40.630.40">
    <property type="entry name" value="Zn-dependent exopeptidases"/>
    <property type="match status" value="1"/>
</dbReference>
<reference evidence="4 5" key="1">
    <citation type="submission" date="2016-10" db="EMBL/GenBank/DDBJ databases">
        <title>Complete Genome Sequence of Peptococcaceae strain DCMF.</title>
        <authorList>
            <person name="Edwards R.J."/>
            <person name="Holland S.I."/>
            <person name="Deshpande N.P."/>
            <person name="Wong Y.K."/>
            <person name="Ertan H."/>
            <person name="Manefield M."/>
            <person name="Russell T.L."/>
            <person name="Lee M.J."/>
        </authorList>
    </citation>
    <scope>NUCLEOTIDE SEQUENCE [LARGE SCALE GENOMIC DNA]</scope>
    <source>
        <strain evidence="4 5">DCMF</strain>
    </source>
</reference>
<sequence>MRLIFFHTVKIPRFLIPALIFLTALTVTGYYYISAYLLHAEIDAISWSIANKVIVVDPGHGGIDPGAVGPSGSLEKDINLAIAKRLSLILSQAGAVVIMTREDDSSFSPKKKADLDARIALAEKQQADIFVSIQGNAIKSSRWTGAQTFYHPRSEESKKLAVCIQQEMGRILKNTNRLARPHTGAYILNQLKIPTVVVEVGFMSNPQEEKMLNDTYYQGKVAWAVYAGIVKYFSEQ</sequence>
<accession>A0A3G1KXL6</accession>
<keyword evidence="5" id="KW-1185">Reference proteome</keyword>
<dbReference type="InterPro" id="IPR050695">
    <property type="entry name" value="N-acetylmuramoyl_amidase_3"/>
</dbReference>
<dbReference type="PANTHER" id="PTHR30404:SF0">
    <property type="entry name" value="N-ACETYLMURAMOYL-L-ALANINE AMIDASE AMIC"/>
    <property type="match status" value="1"/>
</dbReference>
<dbReference type="Pfam" id="PF01520">
    <property type="entry name" value="Amidase_3"/>
    <property type="match status" value="1"/>
</dbReference>
<keyword evidence="2" id="KW-0472">Membrane</keyword>
<dbReference type="EMBL" id="CP017634">
    <property type="protein sequence ID" value="ATW27228.1"/>
    <property type="molecule type" value="Genomic_DNA"/>
</dbReference>
<feature type="domain" description="MurNAc-LAA" evidence="3">
    <location>
        <begin position="119"/>
        <end position="230"/>
    </location>
</feature>
<dbReference type="KEGG" id="fwa:DCMF_22935"/>
<dbReference type="OrthoDB" id="9772024at2"/>
<gene>
    <name evidence="4" type="ORF">DCMF_22935</name>
</gene>
<evidence type="ECO:0000313" key="5">
    <source>
        <dbReference type="Proteomes" id="UP000323521"/>
    </source>
</evidence>
<keyword evidence="1" id="KW-0378">Hydrolase</keyword>
<organism evidence="4 5">
    <name type="scientific">Formimonas warabiya</name>
    <dbReference type="NCBI Taxonomy" id="1761012"/>
    <lineage>
        <taxon>Bacteria</taxon>
        <taxon>Bacillati</taxon>
        <taxon>Bacillota</taxon>
        <taxon>Clostridia</taxon>
        <taxon>Eubacteriales</taxon>
        <taxon>Peptococcaceae</taxon>
        <taxon>Candidatus Formimonas</taxon>
    </lineage>
</organism>
<dbReference type="InterPro" id="IPR002508">
    <property type="entry name" value="MurNAc-LAA_cat"/>
</dbReference>
<dbReference type="Proteomes" id="UP000323521">
    <property type="component" value="Chromosome"/>
</dbReference>
<proteinExistence type="predicted"/>
<keyword evidence="2" id="KW-0812">Transmembrane</keyword>